<dbReference type="Pfam" id="PF26410">
    <property type="entry name" value="GH5_mannosidase"/>
    <property type="match status" value="1"/>
</dbReference>
<reference evidence="10" key="2">
    <citation type="submission" date="2023-05" db="EMBL/GenBank/DDBJ databases">
        <authorList>
            <consortium name="Lawrence Berkeley National Laboratory"/>
            <person name="Steindorff A."/>
            <person name="Hensen N."/>
            <person name="Bonometti L."/>
            <person name="Westerberg I."/>
            <person name="Brannstrom I.O."/>
            <person name="Guillou S."/>
            <person name="Cros-Aarteil S."/>
            <person name="Calhoun S."/>
            <person name="Haridas S."/>
            <person name="Kuo A."/>
            <person name="Mondo S."/>
            <person name="Pangilinan J."/>
            <person name="Riley R."/>
            <person name="Labutti K."/>
            <person name="Andreopoulos B."/>
            <person name="Lipzen A."/>
            <person name="Chen C."/>
            <person name="Yanf M."/>
            <person name="Daum C."/>
            <person name="Ng V."/>
            <person name="Clum A."/>
            <person name="Ohm R."/>
            <person name="Martin F."/>
            <person name="Silar P."/>
            <person name="Natvig D."/>
            <person name="Lalanne C."/>
            <person name="Gautier V."/>
            <person name="Ament-Velasquez S.L."/>
            <person name="Kruys A."/>
            <person name="Hutchinson M.I."/>
            <person name="Powell A.J."/>
            <person name="Barry K."/>
            <person name="Miller A.N."/>
            <person name="Grigoriev I.V."/>
            <person name="Debuchy R."/>
            <person name="Gladieux P."/>
            <person name="Thoren M.H."/>
            <person name="Johannesson H."/>
        </authorList>
    </citation>
    <scope>NUCLEOTIDE SEQUENCE</scope>
    <source>
        <strain evidence="10">PSN243</strain>
    </source>
</reference>
<keyword evidence="8" id="KW-0326">Glycosidase</keyword>
<reference evidence="10" key="1">
    <citation type="journal article" date="2023" name="Mol. Phylogenet. Evol.">
        <title>Genome-scale phylogeny and comparative genomics of the fungal order Sordariales.</title>
        <authorList>
            <person name="Hensen N."/>
            <person name="Bonometti L."/>
            <person name="Westerberg I."/>
            <person name="Brannstrom I.O."/>
            <person name="Guillou S."/>
            <person name="Cros-Aarteil S."/>
            <person name="Calhoun S."/>
            <person name="Haridas S."/>
            <person name="Kuo A."/>
            <person name="Mondo S."/>
            <person name="Pangilinan J."/>
            <person name="Riley R."/>
            <person name="LaButti K."/>
            <person name="Andreopoulos B."/>
            <person name="Lipzen A."/>
            <person name="Chen C."/>
            <person name="Yan M."/>
            <person name="Daum C."/>
            <person name="Ng V."/>
            <person name="Clum A."/>
            <person name="Steindorff A."/>
            <person name="Ohm R.A."/>
            <person name="Martin F."/>
            <person name="Silar P."/>
            <person name="Natvig D.O."/>
            <person name="Lalanne C."/>
            <person name="Gautier V."/>
            <person name="Ament-Velasquez S.L."/>
            <person name="Kruys A."/>
            <person name="Hutchinson M.I."/>
            <person name="Powell A.J."/>
            <person name="Barry K."/>
            <person name="Miller A.N."/>
            <person name="Grigoriev I.V."/>
            <person name="Debuchy R."/>
            <person name="Gladieux P."/>
            <person name="Hiltunen Thoren M."/>
            <person name="Johannesson H."/>
        </authorList>
    </citation>
    <scope>NUCLEOTIDE SEQUENCE</scope>
    <source>
        <strain evidence="10">PSN243</strain>
    </source>
</reference>
<dbReference type="InterPro" id="IPR017853">
    <property type="entry name" value="GH"/>
</dbReference>
<dbReference type="GO" id="GO:0016985">
    <property type="term" value="F:mannan endo-1,4-beta-mannosidase activity"/>
    <property type="evidence" value="ECO:0007669"/>
    <property type="project" value="UniProtKB-EC"/>
</dbReference>
<dbReference type="GO" id="GO:0005576">
    <property type="term" value="C:extracellular region"/>
    <property type="evidence" value="ECO:0007669"/>
    <property type="project" value="UniProtKB-SubCell"/>
</dbReference>
<evidence type="ECO:0000256" key="6">
    <source>
        <dbReference type="ARBA" id="ARBA00022729"/>
    </source>
</evidence>
<keyword evidence="11" id="KW-1185">Reference proteome</keyword>
<feature type="domain" description="Glycoside hydrolase family 5" evidence="9">
    <location>
        <begin position="71"/>
        <end position="217"/>
    </location>
</feature>
<sequence>MADKDTRDVPVTRSGSVLYLDGSPWRAVGPNVYWLGLDENVIPPAGEPFYAPLNASYPTRERVTEMMAVSEAAFDAIDWAVYQARMYGLRLMVPLTDNFDYYHGGKYDFLRWNGFNLSRARDERNPAVQNFYTNSKVVAAFKEYISILLTHINPLTNLTYAEDPTIFAYETGNELCGPVWKDQDVPVEWIQEIGRHVKKLAPQKLFVDGTYGVNKSHLVIDEVDIYSNHYYPISINVLRQDLALVRSANKSYFAGEYGWNRASSTTDDDLASWFREIERSPAIMGDAFWSLFGRDSPGACHKFVEHADGFTMQYGNPAHEVRIQLVRQHFVKMSQGISIGAHAALPAVPCLAALAPAPDS</sequence>
<keyword evidence="5" id="KW-0964">Secreted</keyword>
<dbReference type="SUPFAM" id="SSF51445">
    <property type="entry name" value="(Trans)glycosidases"/>
    <property type="match status" value="1"/>
</dbReference>
<evidence type="ECO:0000256" key="3">
    <source>
        <dbReference type="ARBA" id="ARBA00005641"/>
    </source>
</evidence>
<protein>
    <recommendedName>
        <fullName evidence="4">mannan endo-1,4-beta-mannosidase</fullName>
        <ecNumber evidence="4">3.2.1.78</ecNumber>
    </recommendedName>
</protein>
<gene>
    <name evidence="10" type="ORF">QBC34DRAFT_485062</name>
</gene>
<evidence type="ECO:0000313" key="10">
    <source>
        <dbReference type="EMBL" id="KAK4449212.1"/>
    </source>
</evidence>
<dbReference type="EMBL" id="MU865938">
    <property type="protein sequence ID" value="KAK4449212.1"/>
    <property type="molecule type" value="Genomic_DNA"/>
</dbReference>
<evidence type="ECO:0000256" key="8">
    <source>
        <dbReference type="ARBA" id="ARBA00023295"/>
    </source>
</evidence>
<evidence type="ECO:0000259" key="9">
    <source>
        <dbReference type="Pfam" id="PF26410"/>
    </source>
</evidence>
<comment type="subcellular location">
    <subcellularLocation>
        <location evidence="2">Secreted</location>
    </subcellularLocation>
</comment>
<dbReference type="EC" id="3.2.1.78" evidence="4"/>
<keyword evidence="6" id="KW-0732">Signal</keyword>
<accession>A0AAV9GP77</accession>
<organism evidence="10 11">
    <name type="scientific">Podospora aff. communis PSN243</name>
    <dbReference type="NCBI Taxonomy" id="3040156"/>
    <lineage>
        <taxon>Eukaryota</taxon>
        <taxon>Fungi</taxon>
        <taxon>Dikarya</taxon>
        <taxon>Ascomycota</taxon>
        <taxon>Pezizomycotina</taxon>
        <taxon>Sordariomycetes</taxon>
        <taxon>Sordariomycetidae</taxon>
        <taxon>Sordariales</taxon>
        <taxon>Podosporaceae</taxon>
        <taxon>Podospora</taxon>
    </lineage>
</organism>
<comment type="caution">
    <text evidence="10">The sequence shown here is derived from an EMBL/GenBank/DDBJ whole genome shotgun (WGS) entry which is preliminary data.</text>
</comment>
<dbReference type="PANTHER" id="PTHR31451">
    <property type="match status" value="1"/>
</dbReference>
<evidence type="ECO:0000256" key="1">
    <source>
        <dbReference type="ARBA" id="ARBA00001678"/>
    </source>
</evidence>
<evidence type="ECO:0000256" key="2">
    <source>
        <dbReference type="ARBA" id="ARBA00004613"/>
    </source>
</evidence>
<dbReference type="InterPro" id="IPR045053">
    <property type="entry name" value="MAN-like"/>
</dbReference>
<dbReference type="InterPro" id="IPR001547">
    <property type="entry name" value="Glyco_hydro_5"/>
</dbReference>
<dbReference type="Proteomes" id="UP001321760">
    <property type="component" value="Unassembled WGS sequence"/>
</dbReference>
<dbReference type="PANTHER" id="PTHR31451:SF39">
    <property type="entry name" value="MANNAN ENDO-1,4-BETA-MANNOSIDASE 1"/>
    <property type="match status" value="1"/>
</dbReference>
<comment type="similarity">
    <text evidence="3">Belongs to the glycosyl hydrolase 5 (cellulase A) family.</text>
</comment>
<evidence type="ECO:0000313" key="11">
    <source>
        <dbReference type="Proteomes" id="UP001321760"/>
    </source>
</evidence>
<evidence type="ECO:0000256" key="5">
    <source>
        <dbReference type="ARBA" id="ARBA00022525"/>
    </source>
</evidence>
<dbReference type="AlphaFoldDB" id="A0AAV9GP77"/>
<name>A0AAV9GP77_9PEZI</name>
<keyword evidence="7 10" id="KW-0378">Hydrolase</keyword>
<evidence type="ECO:0000256" key="7">
    <source>
        <dbReference type="ARBA" id="ARBA00022801"/>
    </source>
</evidence>
<evidence type="ECO:0000256" key="4">
    <source>
        <dbReference type="ARBA" id="ARBA00012706"/>
    </source>
</evidence>
<comment type="catalytic activity">
    <reaction evidence="1">
        <text>Random hydrolysis of (1-&gt;4)-beta-D-mannosidic linkages in mannans, galactomannans and glucomannans.</text>
        <dbReference type="EC" id="3.2.1.78"/>
    </reaction>
</comment>
<proteinExistence type="inferred from homology"/>
<dbReference type="Gene3D" id="3.20.20.80">
    <property type="entry name" value="Glycosidases"/>
    <property type="match status" value="1"/>
</dbReference>